<evidence type="ECO:0000313" key="6">
    <source>
        <dbReference type="EMBL" id="RJF89969.1"/>
    </source>
</evidence>
<evidence type="ECO:0000313" key="7">
    <source>
        <dbReference type="Proteomes" id="UP000284605"/>
    </source>
</evidence>
<dbReference type="Proteomes" id="UP000284605">
    <property type="component" value="Unassembled WGS sequence"/>
</dbReference>
<dbReference type="FunFam" id="1.10.10.10:FF:000001">
    <property type="entry name" value="LysR family transcriptional regulator"/>
    <property type="match status" value="1"/>
</dbReference>
<dbReference type="PANTHER" id="PTHR30579">
    <property type="entry name" value="TRANSCRIPTIONAL REGULATOR"/>
    <property type="match status" value="1"/>
</dbReference>
<dbReference type="InterPro" id="IPR000847">
    <property type="entry name" value="LysR_HTH_N"/>
</dbReference>
<proteinExistence type="inferred from homology"/>
<dbReference type="GO" id="GO:0003700">
    <property type="term" value="F:DNA-binding transcription factor activity"/>
    <property type="evidence" value="ECO:0007669"/>
    <property type="project" value="InterPro"/>
</dbReference>
<dbReference type="PRINTS" id="PR00039">
    <property type="entry name" value="HTHLYSR"/>
</dbReference>
<dbReference type="InterPro" id="IPR036390">
    <property type="entry name" value="WH_DNA-bd_sf"/>
</dbReference>
<dbReference type="Gene3D" id="3.40.190.10">
    <property type="entry name" value="Periplasmic binding protein-like II"/>
    <property type="match status" value="2"/>
</dbReference>
<dbReference type="Pfam" id="PF03466">
    <property type="entry name" value="LysR_substrate"/>
    <property type="match status" value="1"/>
</dbReference>
<dbReference type="Pfam" id="PF00126">
    <property type="entry name" value="HTH_1"/>
    <property type="match status" value="1"/>
</dbReference>
<accession>A0A418WJG8</accession>
<dbReference type="PANTHER" id="PTHR30579:SF7">
    <property type="entry name" value="HTH-TYPE TRANSCRIPTIONAL REGULATOR LRHA-RELATED"/>
    <property type="match status" value="1"/>
</dbReference>
<gene>
    <name evidence="6" type="ORF">D3874_12550</name>
</gene>
<dbReference type="PROSITE" id="PS50931">
    <property type="entry name" value="HTH_LYSR"/>
    <property type="match status" value="1"/>
</dbReference>
<evidence type="ECO:0000256" key="4">
    <source>
        <dbReference type="ARBA" id="ARBA00023163"/>
    </source>
</evidence>
<dbReference type="InterPro" id="IPR036388">
    <property type="entry name" value="WH-like_DNA-bd_sf"/>
</dbReference>
<keyword evidence="2" id="KW-0805">Transcription regulation</keyword>
<dbReference type="SUPFAM" id="SSF53850">
    <property type="entry name" value="Periplasmic binding protein-like II"/>
    <property type="match status" value="1"/>
</dbReference>
<dbReference type="GO" id="GO:0003677">
    <property type="term" value="F:DNA binding"/>
    <property type="evidence" value="ECO:0007669"/>
    <property type="project" value="UniProtKB-KW"/>
</dbReference>
<dbReference type="AlphaFoldDB" id="A0A418WJG8"/>
<sequence length="287" mass="30989">MFDLDLLRSFVSVVDAGGFTRAGERVNRTQSTVSQQIKRLEAAVGKPLFERDRRAVQLTEAGETLIGYARRMLALAGEAQDALGKGPAPASVRLGIPEDFAINALTGVIARFARAQPAVRLEVRCDLSVALRDGLARGLYDLVLAKREPNAGPAFAAWPERLVWIASRDLDLAQADPLPLVTFLPGCIYRDRAIRALEASGRRWRIAYESPNLMGVQAAIAGGLGIALQEAATVRDDHRIPSLRDGLPAVPPTELHLNLRDGAPTAAQALARTIADFCDQDRLARAA</sequence>
<name>A0A418WJG8_9PROT</name>
<comment type="similarity">
    <text evidence="1">Belongs to the LysR transcriptional regulatory family.</text>
</comment>
<keyword evidence="3" id="KW-0238">DNA-binding</keyword>
<dbReference type="InterPro" id="IPR050176">
    <property type="entry name" value="LTTR"/>
</dbReference>
<dbReference type="Gene3D" id="1.10.10.10">
    <property type="entry name" value="Winged helix-like DNA-binding domain superfamily/Winged helix DNA-binding domain"/>
    <property type="match status" value="1"/>
</dbReference>
<organism evidence="6 7">
    <name type="scientific">Oleomonas cavernae</name>
    <dbReference type="NCBI Taxonomy" id="2320859"/>
    <lineage>
        <taxon>Bacteria</taxon>
        <taxon>Pseudomonadati</taxon>
        <taxon>Pseudomonadota</taxon>
        <taxon>Alphaproteobacteria</taxon>
        <taxon>Acetobacterales</taxon>
        <taxon>Acetobacteraceae</taxon>
        <taxon>Oleomonas</taxon>
    </lineage>
</organism>
<evidence type="ECO:0000256" key="2">
    <source>
        <dbReference type="ARBA" id="ARBA00023015"/>
    </source>
</evidence>
<dbReference type="InterPro" id="IPR005119">
    <property type="entry name" value="LysR_subst-bd"/>
</dbReference>
<evidence type="ECO:0000256" key="3">
    <source>
        <dbReference type="ARBA" id="ARBA00023125"/>
    </source>
</evidence>
<dbReference type="SUPFAM" id="SSF46785">
    <property type="entry name" value="Winged helix' DNA-binding domain"/>
    <property type="match status" value="1"/>
</dbReference>
<dbReference type="EMBL" id="QYUK01000011">
    <property type="protein sequence ID" value="RJF89969.1"/>
    <property type="molecule type" value="Genomic_DNA"/>
</dbReference>
<comment type="caution">
    <text evidence="6">The sequence shown here is derived from an EMBL/GenBank/DDBJ whole genome shotgun (WGS) entry which is preliminary data.</text>
</comment>
<evidence type="ECO:0000256" key="1">
    <source>
        <dbReference type="ARBA" id="ARBA00009437"/>
    </source>
</evidence>
<evidence type="ECO:0000259" key="5">
    <source>
        <dbReference type="PROSITE" id="PS50931"/>
    </source>
</evidence>
<keyword evidence="4" id="KW-0804">Transcription</keyword>
<dbReference type="OrthoDB" id="9806538at2"/>
<protein>
    <submittedName>
        <fullName evidence="6">LysR family transcriptional regulator</fullName>
    </submittedName>
</protein>
<reference evidence="6 7" key="1">
    <citation type="submission" date="2018-09" db="EMBL/GenBank/DDBJ databases">
        <authorList>
            <person name="Zhu H."/>
        </authorList>
    </citation>
    <scope>NUCLEOTIDE SEQUENCE [LARGE SCALE GENOMIC DNA]</scope>
    <source>
        <strain evidence="6 7">K1W22B-8</strain>
    </source>
</reference>
<feature type="domain" description="HTH lysR-type" evidence="5">
    <location>
        <begin position="2"/>
        <end position="59"/>
    </location>
</feature>
<keyword evidence="7" id="KW-1185">Reference proteome</keyword>